<organism evidence="9 10">
    <name type="scientific">Blautia parvula</name>
    <dbReference type="NCBI Taxonomy" id="2877527"/>
    <lineage>
        <taxon>Bacteria</taxon>
        <taxon>Bacillati</taxon>
        <taxon>Bacillota</taxon>
        <taxon>Clostridia</taxon>
        <taxon>Lachnospirales</taxon>
        <taxon>Lachnospiraceae</taxon>
        <taxon>Blautia</taxon>
    </lineage>
</organism>
<name>A0ABQ0BR60_9FIRM</name>
<keyword evidence="4" id="KW-0804">Transcription</keyword>
<evidence type="ECO:0000256" key="5">
    <source>
        <dbReference type="ARBA" id="ARBA00024867"/>
    </source>
</evidence>
<dbReference type="Pfam" id="PF12833">
    <property type="entry name" value="HTH_18"/>
    <property type="match status" value="1"/>
</dbReference>
<dbReference type="InterPro" id="IPR018062">
    <property type="entry name" value="HTH_AraC-typ_CS"/>
</dbReference>
<dbReference type="SMART" id="SM00448">
    <property type="entry name" value="REC"/>
    <property type="match status" value="1"/>
</dbReference>
<sequence length="533" mass="61097">MNLLLVDDDVLMLQDLKEILDWNALGFQKVYTAENTASALKMIAQVPVHVIICDIEMPGSSGLDFMETLQNSESGIPCILLTSYARFEYARRAIDLNVVEYLLKPVSAEPLQSAVEKAVQRLKLSRQMNTAKKYSQYWLDEEKNTAEYFWNKTARGFLAEVYSLPRKLGYGETQLFTPVLIEAFQDDRRSQIDDPMWEYAVKNVGYEILEQEHLLPRCVISLTPGRWLAVVSIVSGPETDLSPLEERLDVLQDTAGKFMHMELSISMGNAVSYRDIYREVSELEKLLDSTMNRRGRILYKDQTLPRGTTCTQSEIRLWETLLQSADKEALKKSLYTFLQSKASLLTPENMQEIRQDFAQMVYSFLKQKEIQAHRLFGDAESDRLYQNAVRSIDHMYAYCSYLIDRALCYATITDNSKSAVEIIQNFLDTHYAEDIQRNDLSDIVFVSPDHLSRLFKKETGLSLMQYVTKKRITAACSLLAESRMPINRVALQVGYGNFAYFSKIFREITGMTPMNYRKQSQAADSTGKDSPPF</sequence>
<dbReference type="SUPFAM" id="SSF52172">
    <property type="entry name" value="CheY-like"/>
    <property type="match status" value="1"/>
</dbReference>
<proteinExistence type="predicted"/>
<evidence type="ECO:0000256" key="1">
    <source>
        <dbReference type="ARBA" id="ARBA00018672"/>
    </source>
</evidence>
<dbReference type="PROSITE" id="PS00041">
    <property type="entry name" value="HTH_ARAC_FAMILY_1"/>
    <property type="match status" value="1"/>
</dbReference>
<dbReference type="Gene3D" id="1.10.10.60">
    <property type="entry name" value="Homeodomain-like"/>
    <property type="match status" value="2"/>
</dbReference>
<dbReference type="InterPro" id="IPR009057">
    <property type="entry name" value="Homeodomain-like_sf"/>
</dbReference>
<dbReference type="CDD" id="cd17536">
    <property type="entry name" value="REC_YesN-like"/>
    <property type="match status" value="1"/>
</dbReference>
<evidence type="ECO:0000313" key="9">
    <source>
        <dbReference type="EMBL" id="GAA6499016.1"/>
    </source>
</evidence>
<evidence type="ECO:0000313" key="10">
    <source>
        <dbReference type="Proteomes" id="UP001600941"/>
    </source>
</evidence>
<feature type="modified residue" description="4-aspartylphosphate" evidence="6">
    <location>
        <position position="54"/>
    </location>
</feature>
<dbReference type="SUPFAM" id="SSF46689">
    <property type="entry name" value="Homeodomain-like"/>
    <property type="match status" value="2"/>
</dbReference>
<evidence type="ECO:0000256" key="6">
    <source>
        <dbReference type="PROSITE-ProRule" id="PRU00169"/>
    </source>
</evidence>
<gene>
    <name evidence="9" type="ORF">K340107D12_18320</name>
</gene>
<feature type="domain" description="Response regulatory" evidence="8">
    <location>
        <begin position="2"/>
        <end position="119"/>
    </location>
</feature>
<protein>
    <recommendedName>
        <fullName evidence="1">Stage 0 sporulation protein A homolog</fullName>
    </recommendedName>
</protein>
<keyword evidence="6" id="KW-0597">Phosphoprotein</keyword>
<dbReference type="InterPro" id="IPR018060">
    <property type="entry name" value="HTH_AraC"/>
</dbReference>
<keyword evidence="10" id="KW-1185">Reference proteome</keyword>
<dbReference type="PRINTS" id="PR00032">
    <property type="entry name" value="HTHARAC"/>
</dbReference>
<evidence type="ECO:0000259" key="8">
    <source>
        <dbReference type="PROSITE" id="PS50110"/>
    </source>
</evidence>
<dbReference type="InterPro" id="IPR001789">
    <property type="entry name" value="Sig_transdc_resp-reg_receiver"/>
</dbReference>
<dbReference type="InterPro" id="IPR011006">
    <property type="entry name" value="CheY-like_superfamily"/>
</dbReference>
<evidence type="ECO:0000256" key="3">
    <source>
        <dbReference type="ARBA" id="ARBA00023125"/>
    </source>
</evidence>
<dbReference type="Proteomes" id="UP001600941">
    <property type="component" value="Unassembled WGS sequence"/>
</dbReference>
<dbReference type="PANTHER" id="PTHR43280:SF2">
    <property type="entry name" value="HTH-TYPE TRANSCRIPTIONAL REGULATOR EXSA"/>
    <property type="match status" value="1"/>
</dbReference>
<dbReference type="PROSITE" id="PS01124">
    <property type="entry name" value="HTH_ARAC_FAMILY_2"/>
    <property type="match status" value="1"/>
</dbReference>
<evidence type="ECO:0000256" key="2">
    <source>
        <dbReference type="ARBA" id="ARBA00023015"/>
    </source>
</evidence>
<comment type="function">
    <text evidence="5">May play the central regulatory role in sporulation. It may be an element of the effector pathway responsible for the activation of sporulation genes in response to nutritional stress. Spo0A may act in concert with spo0H (a sigma factor) to control the expression of some genes that are critical to the sporulation process.</text>
</comment>
<reference evidence="9 10" key="1">
    <citation type="submission" date="2024-04" db="EMBL/GenBank/DDBJ databases">
        <title>Defined microbial consortia suppress multidrug-resistant proinflammatory Enterobacteriaceae via ecological control.</title>
        <authorList>
            <person name="Furuichi M."/>
            <person name="Kawaguchi T."/>
            <person name="Pust M."/>
            <person name="Yasuma K."/>
            <person name="Plichta D."/>
            <person name="Hasegawa N."/>
            <person name="Ohya T."/>
            <person name="Bhattarai S."/>
            <person name="Sasajima S."/>
            <person name="Aoto Y."/>
            <person name="Tuganbaev T."/>
            <person name="Yaginuma M."/>
            <person name="Ueda M."/>
            <person name="Okahashi N."/>
            <person name="Amafuji K."/>
            <person name="Kiridooshi Y."/>
            <person name="Sugita K."/>
            <person name="Strazar M."/>
            <person name="Skelly A."/>
            <person name="Suda W."/>
            <person name="Hattori M."/>
            <person name="Nakamoto N."/>
            <person name="Caballero S."/>
            <person name="Norman J."/>
            <person name="Olle B."/>
            <person name="Tanoue T."/>
            <person name="Arita M."/>
            <person name="Bucci V."/>
            <person name="Atarashi K."/>
            <person name="Xavier R."/>
            <person name="Honda K."/>
        </authorList>
    </citation>
    <scope>NUCLEOTIDE SEQUENCE [LARGE SCALE GENOMIC DNA]</scope>
    <source>
        <strain evidence="10">k34-0107-D12</strain>
    </source>
</reference>
<dbReference type="Gene3D" id="3.40.50.2300">
    <property type="match status" value="1"/>
</dbReference>
<comment type="caution">
    <text evidence="9">The sequence shown here is derived from an EMBL/GenBank/DDBJ whole genome shotgun (WGS) entry which is preliminary data.</text>
</comment>
<evidence type="ECO:0000259" key="7">
    <source>
        <dbReference type="PROSITE" id="PS01124"/>
    </source>
</evidence>
<keyword evidence="3" id="KW-0238">DNA-binding</keyword>
<dbReference type="PANTHER" id="PTHR43280">
    <property type="entry name" value="ARAC-FAMILY TRANSCRIPTIONAL REGULATOR"/>
    <property type="match status" value="1"/>
</dbReference>
<feature type="domain" description="HTH araC/xylS-type" evidence="7">
    <location>
        <begin position="421"/>
        <end position="519"/>
    </location>
</feature>
<keyword evidence="2" id="KW-0805">Transcription regulation</keyword>
<dbReference type="SMART" id="SM00342">
    <property type="entry name" value="HTH_ARAC"/>
    <property type="match status" value="1"/>
</dbReference>
<evidence type="ECO:0000256" key="4">
    <source>
        <dbReference type="ARBA" id="ARBA00023163"/>
    </source>
</evidence>
<dbReference type="InterPro" id="IPR020449">
    <property type="entry name" value="Tscrpt_reg_AraC-type_HTH"/>
</dbReference>
<dbReference type="RefSeq" id="WP_256129730.1">
    <property type="nucleotide sequence ID" value="NZ_BAABZQ010000001.1"/>
</dbReference>
<dbReference type="Pfam" id="PF00072">
    <property type="entry name" value="Response_reg"/>
    <property type="match status" value="1"/>
</dbReference>
<dbReference type="PROSITE" id="PS50110">
    <property type="entry name" value="RESPONSE_REGULATORY"/>
    <property type="match status" value="1"/>
</dbReference>
<accession>A0ABQ0BR60</accession>
<dbReference type="EMBL" id="BAABZQ010000001">
    <property type="protein sequence ID" value="GAA6499016.1"/>
    <property type="molecule type" value="Genomic_DNA"/>
</dbReference>